<evidence type="ECO:0000256" key="2">
    <source>
        <dbReference type="SAM" id="Phobius"/>
    </source>
</evidence>
<dbReference type="RefSeq" id="WP_066785501.1">
    <property type="nucleotide sequence ID" value="NZ_LWQS01000043.1"/>
</dbReference>
<keyword evidence="4" id="KW-1185">Reference proteome</keyword>
<protein>
    <submittedName>
        <fullName evidence="3">Na+/H+ antiporter subunit G</fullName>
    </submittedName>
</protein>
<dbReference type="GO" id="GO:0015385">
    <property type="term" value="F:sodium:proton antiporter activity"/>
    <property type="evidence" value="ECO:0007669"/>
    <property type="project" value="TreeGrafter"/>
</dbReference>
<evidence type="ECO:0000313" key="3">
    <source>
        <dbReference type="EMBL" id="OAN46502.1"/>
    </source>
</evidence>
<comment type="similarity">
    <text evidence="1">Belongs to the CPA3 antiporters (TC 2.A.63) subunit G family.</text>
</comment>
<keyword evidence="2" id="KW-1133">Transmembrane helix</keyword>
<dbReference type="STRING" id="1707952.A6A03_11930"/>
<dbReference type="PANTHER" id="PTHR34703:SF1">
    <property type="entry name" value="ANTIPORTER SUBUNIT MNHG2-RELATED"/>
    <property type="match status" value="1"/>
</dbReference>
<feature type="transmembrane region" description="Helical" evidence="2">
    <location>
        <begin position="6"/>
        <end position="26"/>
    </location>
</feature>
<gene>
    <name evidence="3" type="ORF">A6A03_11930</name>
</gene>
<sequence>MELKEIVTLALAAIGVGFIFISSIGIIKLPDLYTRVHASGKTGTLGIIGVLLAVAVHHGDLIAAAKMIALIAFFWLTAPVAAHMLDRAAYLTGVERAPQTVQDDLAGKYDVEQGRLRS</sequence>
<dbReference type="NCBIfam" id="TIGR01300">
    <property type="entry name" value="CPA3_mnhG_phaG"/>
    <property type="match status" value="1"/>
</dbReference>
<dbReference type="InterPro" id="IPR005133">
    <property type="entry name" value="PhaG_MnhG_YufB"/>
</dbReference>
<dbReference type="AlphaFoldDB" id="A0A178MCM7"/>
<feature type="transmembrane region" description="Helical" evidence="2">
    <location>
        <begin position="62"/>
        <end position="82"/>
    </location>
</feature>
<comment type="caution">
    <text evidence="3">The sequence shown here is derived from an EMBL/GenBank/DDBJ whole genome shotgun (WGS) entry which is preliminary data.</text>
</comment>
<dbReference type="NCBIfam" id="NF009314">
    <property type="entry name" value="PRK12674.1-2"/>
    <property type="match status" value="1"/>
</dbReference>
<dbReference type="Pfam" id="PF03334">
    <property type="entry name" value="PhaG_MnhG_YufB"/>
    <property type="match status" value="1"/>
</dbReference>
<dbReference type="OrthoDB" id="9806575at2"/>
<keyword evidence="2" id="KW-0472">Membrane</keyword>
<reference evidence="3 4" key="1">
    <citation type="submission" date="2016-04" db="EMBL/GenBank/DDBJ databases">
        <title>Chloroflexus islandicus sp. nov., a thermophilic filamentous anoxygenic phototrophic bacterium from geyser Strokkur (Iceland).</title>
        <authorList>
            <person name="Gaisin V.A."/>
            <person name="Kalashnikov A.M."/>
            <person name="Sukhacheva M.V."/>
            <person name="Grouzdev D.S."/>
            <person name="Ivanov T.M."/>
            <person name="Kuznetsov B."/>
            <person name="Gorlenko V.M."/>
        </authorList>
    </citation>
    <scope>NUCLEOTIDE SEQUENCE [LARGE SCALE GENOMIC DNA]</scope>
    <source>
        <strain evidence="4">isl-2</strain>
    </source>
</reference>
<dbReference type="EMBL" id="LWQS01000043">
    <property type="protein sequence ID" value="OAN46502.1"/>
    <property type="molecule type" value="Genomic_DNA"/>
</dbReference>
<evidence type="ECO:0000313" key="4">
    <source>
        <dbReference type="Proteomes" id="UP000078287"/>
    </source>
</evidence>
<keyword evidence="2" id="KW-0812">Transmembrane</keyword>
<dbReference type="Proteomes" id="UP000078287">
    <property type="component" value="Unassembled WGS sequence"/>
</dbReference>
<name>A0A178MCM7_9CHLR</name>
<dbReference type="PANTHER" id="PTHR34703">
    <property type="entry name" value="ANTIPORTER SUBUNIT MNHG2-RELATED"/>
    <property type="match status" value="1"/>
</dbReference>
<evidence type="ECO:0000256" key="1">
    <source>
        <dbReference type="ARBA" id="ARBA00008404"/>
    </source>
</evidence>
<organism evidence="3 4">
    <name type="scientific">Chloroflexus islandicus</name>
    <dbReference type="NCBI Taxonomy" id="1707952"/>
    <lineage>
        <taxon>Bacteria</taxon>
        <taxon>Bacillati</taxon>
        <taxon>Chloroflexota</taxon>
        <taxon>Chloroflexia</taxon>
        <taxon>Chloroflexales</taxon>
        <taxon>Chloroflexineae</taxon>
        <taxon>Chloroflexaceae</taxon>
        <taxon>Chloroflexus</taxon>
    </lineage>
</organism>
<proteinExistence type="inferred from homology"/>
<feature type="transmembrane region" description="Helical" evidence="2">
    <location>
        <begin position="38"/>
        <end position="56"/>
    </location>
</feature>
<accession>A0A178MCM7</accession>